<feature type="region of interest" description="Disordered" evidence="1">
    <location>
        <begin position="485"/>
        <end position="508"/>
    </location>
</feature>
<dbReference type="SMART" id="SM00443">
    <property type="entry name" value="G_patch"/>
    <property type="match status" value="1"/>
</dbReference>
<feature type="region of interest" description="Disordered" evidence="1">
    <location>
        <begin position="149"/>
        <end position="169"/>
    </location>
</feature>
<feature type="compositionally biased region" description="Low complexity" evidence="1">
    <location>
        <begin position="82"/>
        <end position="111"/>
    </location>
</feature>
<dbReference type="InterPro" id="IPR000467">
    <property type="entry name" value="G_patch_dom"/>
</dbReference>
<feature type="region of interest" description="Disordered" evidence="1">
    <location>
        <begin position="30"/>
        <end position="133"/>
    </location>
</feature>
<feature type="region of interest" description="Disordered" evidence="1">
    <location>
        <begin position="186"/>
        <end position="223"/>
    </location>
</feature>
<dbReference type="Pfam" id="PF01585">
    <property type="entry name" value="G-patch"/>
    <property type="match status" value="1"/>
</dbReference>
<evidence type="ECO:0000256" key="1">
    <source>
        <dbReference type="SAM" id="MobiDB-lite"/>
    </source>
</evidence>
<evidence type="ECO:0000259" key="2">
    <source>
        <dbReference type="PROSITE" id="PS50174"/>
    </source>
</evidence>
<feature type="compositionally biased region" description="Basic and acidic residues" evidence="1">
    <location>
        <begin position="496"/>
        <end position="508"/>
    </location>
</feature>
<evidence type="ECO:0000313" key="3">
    <source>
        <dbReference type="EMBL" id="CAD8284882.1"/>
    </source>
</evidence>
<feature type="compositionally biased region" description="Low complexity" evidence="1">
    <location>
        <begin position="54"/>
        <end position="65"/>
    </location>
</feature>
<proteinExistence type="predicted"/>
<name>A0A7R9V6V5_9CHLO</name>
<feature type="compositionally biased region" description="Low complexity" evidence="1">
    <location>
        <begin position="33"/>
        <end position="44"/>
    </location>
</feature>
<reference evidence="3" key="1">
    <citation type="submission" date="2021-01" db="EMBL/GenBank/DDBJ databases">
        <authorList>
            <person name="Corre E."/>
            <person name="Pelletier E."/>
            <person name="Niang G."/>
            <person name="Scheremetjew M."/>
            <person name="Finn R."/>
            <person name="Kale V."/>
            <person name="Holt S."/>
            <person name="Cochrane G."/>
            <person name="Meng A."/>
            <person name="Brown T."/>
            <person name="Cohen L."/>
        </authorList>
    </citation>
    <scope>NUCLEOTIDE SEQUENCE</scope>
    <source>
        <strain evidence="3">CCMP219</strain>
    </source>
</reference>
<dbReference type="GO" id="GO:0003676">
    <property type="term" value="F:nucleic acid binding"/>
    <property type="evidence" value="ECO:0007669"/>
    <property type="project" value="InterPro"/>
</dbReference>
<dbReference type="PANTHER" id="PTHR47423">
    <property type="entry name" value="G-PATCH DOMAIN CONTAINING PROTEIN"/>
    <property type="match status" value="1"/>
</dbReference>
<feature type="region of interest" description="Disordered" evidence="1">
    <location>
        <begin position="713"/>
        <end position="744"/>
    </location>
</feature>
<dbReference type="PROSITE" id="PS50174">
    <property type="entry name" value="G_PATCH"/>
    <property type="match status" value="1"/>
</dbReference>
<feature type="domain" description="G-patch" evidence="2">
    <location>
        <begin position="694"/>
        <end position="740"/>
    </location>
</feature>
<dbReference type="AlphaFoldDB" id="A0A7R9V6V5"/>
<sequence length="744" mass="77165">MGRRRARTLFVQGIDGSSLQGSLNIGGVEVRPARASRSANTAARGRGRGRGGFRRVASELASPESSEADSELEDYLDNIAKGSGSSSDDGSTGSSSSSSSSNNGSTSSGSGRSKAKSDEPANTAPALEDEPSSSYDIRALMRVFGRTPVGELEGSSDSDAGYAGRSHDDAAPALSEFPYYLNNVQRMPTDRSAPGSSGHKPRQKSIVKGAQGGKLLPGEKKKLRKEKIQAKRAAREAGRGFEAGHVAARLVEFVASGGDMMALDPMGKRGLSQTVRMARLLQLKAGIHGSGKKRVVMVACTDRTQEPTSAILKELAQLAGVEIERQRKGALFGGPVGSAGMAVEQASQAVEHTTSEQHGGALARPVIFVASHTIHQTEATDTQVLLPVTMADKQQGEAACASRVQMQEPTPPDHCVGTLLPGHAAVLLPADAPGSTAFEPTHMPGTDCVSDASAHVGADSTVQQDVGNMPVQGSDTIQEQARQASAAEGKFSSLTDSKDNSTTDDKSTHAGLGYACTSEGYMFKQLSLQHGLGFQNLGTSHIAAGRAAGTCSHALQGFAASRTSGPFGDEQIGNHARTNLDGFLVRENLNSAAAGSNDDISAHAAVSVDGGDGGTFQDGNGSFSCPTGSLEQQLTEINITAQQVNRTRKKNAKEVRRQNTNAPFGVTASAAAAPVHQAGPASMSLGYAGFERHGTGIGSRLMARMGWAEGSGLGRNQQGRAEPVQALQRPRKLGLGAGSTGKVE</sequence>
<accession>A0A7R9V6V5</accession>
<dbReference type="EMBL" id="HBEC01010739">
    <property type="protein sequence ID" value="CAD8284882.1"/>
    <property type="molecule type" value="Transcribed_RNA"/>
</dbReference>
<protein>
    <recommendedName>
        <fullName evidence="2">G-patch domain-containing protein</fullName>
    </recommendedName>
</protein>
<gene>
    <name evidence="3" type="ORF">CEUR00632_LOCUS4920</name>
</gene>
<organism evidence="3">
    <name type="scientific">Chlamydomonas euryale</name>
    <dbReference type="NCBI Taxonomy" id="1486919"/>
    <lineage>
        <taxon>Eukaryota</taxon>
        <taxon>Viridiplantae</taxon>
        <taxon>Chlorophyta</taxon>
        <taxon>core chlorophytes</taxon>
        <taxon>Chlorophyceae</taxon>
        <taxon>CS clade</taxon>
        <taxon>Chlamydomonadales</taxon>
        <taxon>Chlamydomonadaceae</taxon>
        <taxon>Chlamydomonas</taxon>
    </lineage>
</organism>
<feature type="compositionally biased region" description="Acidic residues" evidence="1">
    <location>
        <begin position="66"/>
        <end position="76"/>
    </location>
</feature>
<feature type="compositionally biased region" description="Gly residues" evidence="1">
    <location>
        <begin position="735"/>
        <end position="744"/>
    </location>
</feature>
<dbReference type="PANTHER" id="PTHR47423:SF2">
    <property type="entry name" value="PROTEIN SQS1"/>
    <property type="match status" value="1"/>
</dbReference>